<evidence type="ECO:0000313" key="1">
    <source>
        <dbReference type="EMBL" id="GAA0184987.1"/>
    </source>
</evidence>
<dbReference type="SUPFAM" id="SSF56672">
    <property type="entry name" value="DNA/RNA polymerases"/>
    <property type="match status" value="1"/>
</dbReference>
<dbReference type="CDD" id="cd09272">
    <property type="entry name" value="RNase_HI_RT_Ty1"/>
    <property type="match status" value="1"/>
</dbReference>
<comment type="caution">
    <text evidence="1">The sequence shown here is derived from an EMBL/GenBank/DDBJ whole genome shotgun (WGS) entry which is preliminary data.</text>
</comment>
<organism evidence="1 2">
    <name type="scientific">Lithospermum erythrorhizon</name>
    <name type="common">Purple gromwell</name>
    <name type="synonym">Lithospermum officinale var. erythrorhizon</name>
    <dbReference type="NCBI Taxonomy" id="34254"/>
    <lineage>
        <taxon>Eukaryota</taxon>
        <taxon>Viridiplantae</taxon>
        <taxon>Streptophyta</taxon>
        <taxon>Embryophyta</taxon>
        <taxon>Tracheophyta</taxon>
        <taxon>Spermatophyta</taxon>
        <taxon>Magnoliopsida</taxon>
        <taxon>eudicotyledons</taxon>
        <taxon>Gunneridae</taxon>
        <taxon>Pentapetalae</taxon>
        <taxon>asterids</taxon>
        <taxon>lamiids</taxon>
        <taxon>Boraginales</taxon>
        <taxon>Boraginaceae</taxon>
        <taxon>Boraginoideae</taxon>
        <taxon>Lithospermeae</taxon>
        <taxon>Lithospermum</taxon>
    </lineage>
</organism>
<keyword evidence="1" id="KW-0472">Membrane</keyword>
<dbReference type="EMBL" id="BAABME010012328">
    <property type="protein sequence ID" value="GAA0184987.1"/>
    <property type="molecule type" value="Genomic_DNA"/>
</dbReference>
<dbReference type="PANTHER" id="PTHR11439:SF465">
    <property type="entry name" value="REVERSE TRANSCRIPTASE TY1_COPIA-TYPE DOMAIN-CONTAINING PROTEIN"/>
    <property type="match status" value="1"/>
</dbReference>
<keyword evidence="1" id="KW-0812">Transmembrane</keyword>
<dbReference type="InterPro" id="IPR043502">
    <property type="entry name" value="DNA/RNA_pol_sf"/>
</dbReference>
<accession>A0AAV3RUP5</accession>
<sequence>MFISQKKYITDIMKDLKMENAKVALTPLAAYCNSNDPYSPALADPKTYMRLVGRLLYLNFTRPDLTYFVHHLSQFMQNPQRVHWNAILHVVRYLKGTMSHGLLYSAQSDLTLEAYCDADYGRCPITMRSITGFCVLLGTSLISWKSKKQTTVSRSSVEAEYRSAAAAVCELKWLSFLLQDLQQSFSLPIPLRCDNKSAIHIIQNPMFHEHTKYIEMDCHLIRDHYKQGFISPVFISAKLQLADVFTKTFSNGLLTSLLVKMDFLPQAPS</sequence>
<dbReference type="AlphaFoldDB" id="A0AAV3RUP5"/>
<evidence type="ECO:0000313" key="2">
    <source>
        <dbReference type="Proteomes" id="UP001454036"/>
    </source>
</evidence>
<name>A0AAV3RUP5_LITER</name>
<protein>
    <submittedName>
        <fullName evidence="1">Transmembrane signal receptor</fullName>
    </submittedName>
</protein>
<reference evidence="1 2" key="1">
    <citation type="submission" date="2024-01" db="EMBL/GenBank/DDBJ databases">
        <title>The complete chloroplast genome sequence of Lithospermum erythrorhizon: insights into the phylogenetic relationship among Boraginaceae species and the maternal lineages of purple gromwells.</title>
        <authorList>
            <person name="Okada T."/>
            <person name="Watanabe K."/>
        </authorList>
    </citation>
    <scope>NUCLEOTIDE SEQUENCE [LARGE SCALE GENOMIC DNA]</scope>
</reference>
<dbReference type="PANTHER" id="PTHR11439">
    <property type="entry name" value="GAG-POL-RELATED RETROTRANSPOSON"/>
    <property type="match status" value="1"/>
</dbReference>
<gene>
    <name evidence="1" type="ORF">LIER_32275</name>
</gene>
<keyword evidence="2" id="KW-1185">Reference proteome</keyword>
<keyword evidence="1" id="KW-0675">Receptor</keyword>
<dbReference type="Proteomes" id="UP001454036">
    <property type="component" value="Unassembled WGS sequence"/>
</dbReference>
<proteinExistence type="predicted"/>